<dbReference type="AlphaFoldDB" id="A0A9P7XWZ8"/>
<sequence>MTKIGLSDALMDGKAAERLDKFSKEELRDLFTFHEDETCLTHSLLNCDCATSTSTSTTSVHARTVTPGIRNQGERACFLKEPSAEQVKNELLKEWTHVEVDSWRKMVRQQGKDPIVPELSVRDRILWKVLTKRSSSNHLRQQITGESDQEENAEESDEDEGDQDVKAEGGRTSEGSVVSFGNGLDNEPYRTVAPTTTTTTIAATPAISTATPSTTTTSTTTSSGAVALEIGGYKVHPSALAPNTTITGSSSSAFTTMTTGQLAATLAANDSLRNNNHNNNNTNNNDRSGRPNSSDSSFISDFVVRLLPIALGSLVGYIVYVYNVRLCIDYILHFLNQPVQAGIYLGVLNVFALLFYVSYARTIFNNPGTPLKPPKRNPLPPIPPTTTPYRAQPAGKGDASNSSRNNNGHSALQPVSSTTPLLPSTQSGDQSTLFSRYQTMKQSTLLNITDGQGQGQSQDIEAAHEAPAATLSISKKDGSPRWCELCQIVKPDRCHHCKECDQCVLRMDHHCPWVNSCIGYNNLKFFYLFLLYASLLSIWVISTTIPIFVTAYSRCEQNSLFAWMQPDGLQHPSDCVFDVQWAVITVLSFFLTAFIIPLTAAHTIYILNNRTTIESLQDARSTFIRVQYRNVNPASMYAPGVSPPRFNVVLVQPGESMWDRGSWNANWKGIMGPSWWLWFLPYANTPGDGIHEVYNERVYERLVAAPQTGYGQPSVRPLGSRGYGSGATDAVSSQSTLIPGSTYSTLPPATLSLAVPLGSGGWSKPRTSEESEESESSIGSLGRSLPTPHSSPRMEPRD</sequence>
<dbReference type="EC" id="2.3.1.225" evidence="10"/>
<feature type="region of interest" description="Disordered" evidence="11">
    <location>
        <begin position="367"/>
        <end position="429"/>
    </location>
</feature>
<evidence type="ECO:0000256" key="8">
    <source>
        <dbReference type="ARBA" id="ARBA00023315"/>
    </source>
</evidence>
<keyword evidence="2 10" id="KW-0808">Transferase</keyword>
<evidence type="ECO:0000256" key="11">
    <source>
        <dbReference type="SAM" id="MobiDB-lite"/>
    </source>
</evidence>
<dbReference type="InterPro" id="IPR027417">
    <property type="entry name" value="P-loop_NTPase"/>
</dbReference>
<evidence type="ECO:0000259" key="12">
    <source>
        <dbReference type="Pfam" id="PF01529"/>
    </source>
</evidence>
<feature type="domain" description="Palmitoyltransferase DHHC" evidence="12">
    <location>
        <begin position="479"/>
        <end position="617"/>
    </location>
</feature>
<feature type="region of interest" description="Disordered" evidence="11">
    <location>
        <begin position="271"/>
        <end position="294"/>
    </location>
</feature>
<keyword evidence="5 10" id="KW-0472">Membrane</keyword>
<feature type="region of interest" description="Disordered" evidence="11">
    <location>
        <begin position="710"/>
        <end position="736"/>
    </location>
</feature>
<feature type="compositionally biased region" description="Low complexity" evidence="11">
    <location>
        <begin position="412"/>
        <end position="427"/>
    </location>
</feature>
<dbReference type="Gene3D" id="3.40.50.300">
    <property type="entry name" value="P-loop containing nucleotide triphosphate hydrolases"/>
    <property type="match status" value="1"/>
</dbReference>
<dbReference type="Pfam" id="PF01529">
    <property type="entry name" value="DHHC"/>
    <property type="match status" value="1"/>
</dbReference>
<evidence type="ECO:0000256" key="2">
    <source>
        <dbReference type="ARBA" id="ARBA00022679"/>
    </source>
</evidence>
<evidence type="ECO:0000256" key="7">
    <source>
        <dbReference type="ARBA" id="ARBA00023288"/>
    </source>
</evidence>
<feature type="transmembrane region" description="Helical" evidence="10">
    <location>
        <begin position="302"/>
        <end position="322"/>
    </location>
</feature>
<protein>
    <recommendedName>
        <fullName evidence="10">Palmitoyltransferase</fullName>
        <ecNumber evidence="10">2.3.1.225</ecNumber>
    </recommendedName>
</protein>
<name>A0A9P7XWZ8_9FUNG</name>
<evidence type="ECO:0000313" key="14">
    <source>
        <dbReference type="Proteomes" id="UP000707451"/>
    </source>
</evidence>
<comment type="subcellular location">
    <subcellularLocation>
        <location evidence="1">Membrane</location>
        <topology evidence="1">Multi-pass membrane protein</topology>
    </subcellularLocation>
</comment>
<dbReference type="GO" id="GO:0005794">
    <property type="term" value="C:Golgi apparatus"/>
    <property type="evidence" value="ECO:0007669"/>
    <property type="project" value="TreeGrafter"/>
</dbReference>
<evidence type="ECO:0000256" key="3">
    <source>
        <dbReference type="ARBA" id="ARBA00022692"/>
    </source>
</evidence>
<keyword evidence="4 10" id="KW-1133">Transmembrane helix</keyword>
<dbReference type="GO" id="GO:0016020">
    <property type="term" value="C:membrane"/>
    <property type="evidence" value="ECO:0007669"/>
    <property type="project" value="UniProtKB-SubCell"/>
</dbReference>
<keyword evidence="14" id="KW-1185">Reference proteome</keyword>
<organism evidence="13 14">
    <name type="scientific">Linnemannia hyalina</name>
    <dbReference type="NCBI Taxonomy" id="64524"/>
    <lineage>
        <taxon>Eukaryota</taxon>
        <taxon>Fungi</taxon>
        <taxon>Fungi incertae sedis</taxon>
        <taxon>Mucoromycota</taxon>
        <taxon>Mortierellomycotina</taxon>
        <taxon>Mortierellomycetes</taxon>
        <taxon>Mortierellales</taxon>
        <taxon>Mortierellaceae</taxon>
        <taxon>Linnemannia</taxon>
    </lineage>
</organism>
<feature type="transmembrane region" description="Helical" evidence="10">
    <location>
        <begin position="342"/>
        <end position="359"/>
    </location>
</feature>
<evidence type="ECO:0000256" key="4">
    <source>
        <dbReference type="ARBA" id="ARBA00022989"/>
    </source>
</evidence>
<dbReference type="GO" id="GO:0005783">
    <property type="term" value="C:endoplasmic reticulum"/>
    <property type="evidence" value="ECO:0007669"/>
    <property type="project" value="TreeGrafter"/>
</dbReference>
<reference evidence="13" key="1">
    <citation type="submission" date="2021-06" db="EMBL/GenBank/DDBJ databases">
        <title>Genome Sequence of Mortierella hyaline Strain SCG-10, a Cold-Adapted, Nitrate-Reducing Fungus Isolated from Soil in Minnesota, USA.</title>
        <authorList>
            <person name="Aldossari N."/>
        </authorList>
    </citation>
    <scope>NUCLEOTIDE SEQUENCE</scope>
    <source>
        <strain evidence="13">SCG-10</strain>
    </source>
</reference>
<keyword evidence="3 10" id="KW-0812">Transmembrane</keyword>
<accession>A0A9P7XWZ8</accession>
<feature type="transmembrane region" description="Helical" evidence="10">
    <location>
        <begin position="581"/>
        <end position="607"/>
    </location>
</feature>
<evidence type="ECO:0000256" key="6">
    <source>
        <dbReference type="ARBA" id="ARBA00023139"/>
    </source>
</evidence>
<keyword evidence="6" id="KW-0564">Palmitate</keyword>
<feature type="transmembrane region" description="Helical" evidence="10">
    <location>
        <begin position="525"/>
        <end position="549"/>
    </location>
</feature>
<comment type="catalytic activity">
    <reaction evidence="9 10">
        <text>L-cysteinyl-[protein] + hexadecanoyl-CoA = S-hexadecanoyl-L-cysteinyl-[protein] + CoA</text>
        <dbReference type="Rhea" id="RHEA:36683"/>
        <dbReference type="Rhea" id="RHEA-COMP:10131"/>
        <dbReference type="Rhea" id="RHEA-COMP:11032"/>
        <dbReference type="ChEBI" id="CHEBI:29950"/>
        <dbReference type="ChEBI" id="CHEBI:57287"/>
        <dbReference type="ChEBI" id="CHEBI:57379"/>
        <dbReference type="ChEBI" id="CHEBI:74151"/>
        <dbReference type="EC" id="2.3.1.225"/>
    </reaction>
</comment>
<gene>
    <name evidence="13" type="primary">ZDHHC2_2</name>
    <name evidence="13" type="ORF">KI688_011204</name>
</gene>
<feature type="compositionally biased region" description="Acidic residues" evidence="11">
    <location>
        <begin position="147"/>
        <end position="162"/>
    </location>
</feature>
<proteinExistence type="inferred from homology"/>
<comment type="domain">
    <text evidence="10">The DHHC domain is required for palmitoyltransferase activity.</text>
</comment>
<feature type="compositionally biased region" description="Pro residues" evidence="11">
    <location>
        <begin position="370"/>
        <end position="386"/>
    </location>
</feature>
<keyword evidence="7" id="KW-0449">Lipoprotein</keyword>
<dbReference type="OrthoDB" id="9909019at2759"/>
<comment type="similarity">
    <text evidence="10">Belongs to the DHHC palmitoyltransferase family.</text>
</comment>
<keyword evidence="8 10" id="KW-0012">Acyltransferase</keyword>
<feature type="compositionally biased region" description="Polar residues" evidence="11">
    <location>
        <begin position="399"/>
        <end position="410"/>
    </location>
</feature>
<dbReference type="EMBL" id="JAHRHY010000006">
    <property type="protein sequence ID" value="KAG9068910.1"/>
    <property type="molecule type" value="Genomic_DNA"/>
</dbReference>
<dbReference type="GO" id="GO:0006612">
    <property type="term" value="P:protein targeting to membrane"/>
    <property type="evidence" value="ECO:0007669"/>
    <property type="project" value="TreeGrafter"/>
</dbReference>
<evidence type="ECO:0000256" key="9">
    <source>
        <dbReference type="ARBA" id="ARBA00048048"/>
    </source>
</evidence>
<dbReference type="Proteomes" id="UP000707451">
    <property type="component" value="Unassembled WGS sequence"/>
</dbReference>
<evidence type="ECO:0000256" key="10">
    <source>
        <dbReference type="RuleBase" id="RU079119"/>
    </source>
</evidence>
<dbReference type="InterPro" id="IPR039859">
    <property type="entry name" value="PFA4/ZDH16/20/ERF2-like"/>
</dbReference>
<feature type="region of interest" description="Disordered" evidence="11">
    <location>
        <begin position="137"/>
        <end position="197"/>
    </location>
</feature>
<evidence type="ECO:0000256" key="5">
    <source>
        <dbReference type="ARBA" id="ARBA00023136"/>
    </source>
</evidence>
<dbReference type="GO" id="GO:0019706">
    <property type="term" value="F:protein-cysteine S-palmitoyltransferase activity"/>
    <property type="evidence" value="ECO:0007669"/>
    <property type="project" value="UniProtKB-EC"/>
</dbReference>
<dbReference type="InterPro" id="IPR001594">
    <property type="entry name" value="Palmitoyltrfase_DHHC"/>
</dbReference>
<feature type="region of interest" description="Disordered" evidence="11">
    <location>
        <begin position="757"/>
        <end position="798"/>
    </location>
</feature>
<evidence type="ECO:0000256" key="1">
    <source>
        <dbReference type="ARBA" id="ARBA00004141"/>
    </source>
</evidence>
<feature type="compositionally biased region" description="Low complexity" evidence="11">
    <location>
        <begin position="274"/>
        <end position="285"/>
    </location>
</feature>
<dbReference type="PROSITE" id="PS50216">
    <property type="entry name" value="DHHC"/>
    <property type="match status" value="1"/>
</dbReference>
<comment type="caution">
    <text evidence="13">The sequence shown here is derived from an EMBL/GenBank/DDBJ whole genome shotgun (WGS) entry which is preliminary data.</text>
</comment>
<evidence type="ECO:0000313" key="13">
    <source>
        <dbReference type="EMBL" id="KAG9068910.1"/>
    </source>
</evidence>
<dbReference type="Gene3D" id="1.20.120.850">
    <property type="entry name" value="SWI2/SNF2 ATPases, N-terminal domain"/>
    <property type="match status" value="1"/>
</dbReference>
<dbReference type="PANTHER" id="PTHR22883">
    <property type="entry name" value="ZINC FINGER DHHC DOMAIN CONTAINING PROTEIN"/>
    <property type="match status" value="1"/>
</dbReference>